<evidence type="ECO:0000256" key="4">
    <source>
        <dbReference type="ARBA" id="ARBA00023136"/>
    </source>
</evidence>
<gene>
    <name evidence="6" type="ORF">ISP19_14750</name>
</gene>
<dbReference type="Proteomes" id="UP001430149">
    <property type="component" value="Unassembled WGS sequence"/>
</dbReference>
<keyword evidence="3" id="KW-1133">Transmembrane helix</keyword>
<dbReference type="Pfam" id="PF04357">
    <property type="entry name" value="TamB"/>
    <property type="match status" value="1"/>
</dbReference>
<evidence type="ECO:0000313" key="6">
    <source>
        <dbReference type="EMBL" id="MBM7126638.1"/>
    </source>
</evidence>
<evidence type="ECO:0000313" key="7">
    <source>
        <dbReference type="Proteomes" id="UP001430149"/>
    </source>
</evidence>
<dbReference type="PANTHER" id="PTHR36985:SF1">
    <property type="entry name" value="TRANSLOCATION AND ASSEMBLY MODULE SUBUNIT TAMB"/>
    <property type="match status" value="1"/>
</dbReference>
<reference evidence="6" key="1">
    <citation type="submission" date="2020-10" db="EMBL/GenBank/DDBJ databases">
        <title>Phylogeny of dyella-like bacteria.</title>
        <authorList>
            <person name="Fu J."/>
        </authorList>
    </citation>
    <scope>NUCLEOTIDE SEQUENCE</scope>
    <source>
        <strain evidence="6">DHOC52</strain>
    </source>
</reference>
<evidence type="ECO:0000256" key="2">
    <source>
        <dbReference type="ARBA" id="ARBA00022692"/>
    </source>
</evidence>
<keyword evidence="4" id="KW-0472">Membrane</keyword>
<keyword evidence="7" id="KW-1185">Reference proteome</keyword>
<evidence type="ECO:0000256" key="1">
    <source>
        <dbReference type="ARBA" id="ARBA00004167"/>
    </source>
</evidence>
<dbReference type="PANTHER" id="PTHR36985">
    <property type="entry name" value="TRANSLOCATION AND ASSEMBLY MODULE SUBUNIT TAMB"/>
    <property type="match status" value="1"/>
</dbReference>
<accession>A0ABS2K8J1</accession>
<proteinExistence type="predicted"/>
<dbReference type="InterPro" id="IPR007452">
    <property type="entry name" value="TamB_C"/>
</dbReference>
<comment type="caution">
    <text evidence="6">The sequence shown here is derived from an EMBL/GenBank/DDBJ whole genome shotgun (WGS) entry which is preliminary data.</text>
</comment>
<organism evidence="6 7">
    <name type="scientific">Dyella flava</name>
    <dbReference type="NCBI Taxonomy" id="1920170"/>
    <lineage>
        <taxon>Bacteria</taxon>
        <taxon>Pseudomonadati</taxon>
        <taxon>Pseudomonadota</taxon>
        <taxon>Gammaproteobacteria</taxon>
        <taxon>Lysobacterales</taxon>
        <taxon>Rhodanobacteraceae</taxon>
        <taxon>Dyella</taxon>
    </lineage>
</organism>
<evidence type="ECO:0000259" key="5">
    <source>
        <dbReference type="Pfam" id="PF04357"/>
    </source>
</evidence>
<dbReference type="EMBL" id="JADIKE010000037">
    <property type="protein sequence ID" value="MBM7126638.1"/>
    <property type="molecule type" value="Genomic_DNA"/>
</dbReference>
<evidence type="ECO:0000256" key="3">
    <source>
        <dbReference type="ARBA" id="ARBA00022989"/>
    </source>
</evidence>
<feature type="domain" description="Translocation and assembly module TamB C-terminal" evidence="5">
    <location>
        <begin position="905"/>
        <end position="1244"/>
    </location>
</feature>
<sequence length="1245" mass="131707">MRAIGLGVLIVLLLLIGSISWLLCSGSGLRFALAQAQSFTHGALQVQQAEGRLIGPLDIGSLRYNDGEGTDVTVTHAHLDWRIWPLIYRRLHVIDLRVDRVNVALPKPQQTSSSSSGFSMKPPLAWVLDKVHVGPVTITQAGKPLFASDQLDLAGSWTNRGISLDQLALRAPEGHVDLDGQLGIGRRYRGKGRAEFTWKIDDTEYAGNVNAQSNGRNARLQLALTEPMLAQLELDLDQRRNNAWTAMLDLPGFDPKPLIGSSSLTRLAANLHGSGDQYGGSITGELDLNDYHLSLQPLQASFDKDFKTLTLQQLQLSSPQVKGQVHATGTIHLDAQPVNADLTIAWKNLELPAELVGQVLVSQGQLTANGSTEHYHAEGDVSIGPPDKLAKLALNLDGTPQQIQLHTLSLLQPQGNFTASGSLTLEPDLAWQLQANASKFDPGQLFAGWQGMLDADLGSQGKLVKNSPDVTLDLRKLDGQLRQRKLHGSGHLHLSPNEVLDGTLNLTSASSTIKLLARPGNSNDANVTLAIASLADWLPQTSGRLDGQFRVRGKLPKLAVNGSLQGQSLAWEQQRINQLQLQADIPDISSPGGKLQLDASGAELGGLAFRQVRLNGQGTSAQHQLTLDAQGEPLSTALTLSGSLKGQNWNGTLSSFSLDVQGLPRWRLQQATRLGWNNGSASLSELCLTAGEPELCISGNYDKAGNLDASYQLHAVPLTLVIDALGNANMPFSAEGTLEGNGKLRRNAAGSLAGSASITSPNGRFTYNEHPDQPALTYNNLALNATLSPGNQQISVRAALNGNGRLDGQASITGAQETLAGQIGLHLDNLAFVNLFTDALANVKGRLDGDFTLGGTVSEPAVTGRASVVDFAAEVPDAGLKLTDGKLSVSAADTRELRIYGNVTSGKGTLAIDGVAGLNAQTPTSITLKGSSLTVVDIPAAKVAMSPDLLLGRDAQGIHATGSVRLDNADVNLDKLPGSGVNKASPDIVIVDQPQQPANSGSTPIIASIKVDLGSHTHLAGKGLDGRLSGVLTVDERPGRSTTGQGQIAVNGTYKAYGQNLQIQQGLLLFASTPIDNPGLNIRALRSLTPNATINQGQQVGLQITGTAQRPVLTVFSNPVMDQSDALSYLVTGKPISQVKGSEGSTVNAAAQALGSATGNLLAKSIGSKLGISDIGVSSSDALNGNSAFTVGKYLSPRLYLSYGIGLFEPGQIITLRYMLSKRWNFEAQNATDFNRASVNYRIEK</sequence>
<keyword evidence="2" id="KW-0812">Transmembrane</keyword>
<comment type="subcellular location">
    <subcellularLocation>
        <location evidence="1">Membrane</location>
        <topology evidence="1">Single-pass membrane protein</topology>
    </subcellularLocation>
</comment>
<protein>
    <submittedName>
        <fullName evidence="6">Translocation/assembly module TamB domain-containing protein</fullName>
    </submittedName>
</protein>
<name>A0ABS2K8J1_9GAMM</name>